<dbReference type="InterPro" id="IPR014721">
    <property type="entry name" value="Ribsml_uS5_D2-typ_fold_subgr"/>
</dbReference>
<keyword evidence="11" id="KW-0753">Steroid metabolism</keyword>
<keyword evidence="7 13" id="KW-0418">Kinase</keyword>
<proteinExistence type="inferred from homology"/>
<protein>
    <recommendedName>
        <fullName evidence="3">phosphomevalonate kinase</fullName>
        <ecNumber evidence="3">2.7.4.2</ecNumber>
    </recommendedName>
</protein>
<name>A0AAF0JCA1_9BASI</name>
<organism evidence="13 14">
    <name type="scientific">Malassezia japonica</name>
    <dbReference type="NCBI Taxonomy" id="223818"/>
    <lineage>
        <taxon>Eukaryota</taxon>
        <taxon>Fungi</taxon>
        <taxon>Dikarya</taxon>
        <taxon>Basidiomycota</taxon>
        <taxon>Ustilaginomycotina</taxon>
        <taxon>Malasseziomycetes</taxon>
        <taxon>Malasseziales</taxon>
        <taxon>Malasseziaceae</taxon>
        <taxon>Malassezia</taxon>
    </lineage>
</organism>
<evidence type="ECO:0000256" key="12">
    <source>
        <dbReference type="ARBA" id="ARBA00029326"/>
    </source>
</evidence>
<dbReference type="GO" id="GO:0004631">
    <property type="term" value="F:phosphomevalonate kinase activity"/>
    <property type="evidence" value="ECO:0007669"/>
    <property type="project" value="UniProtKB-EC"/>
</dbReference>
<dbReference type="SUPFAM" id="SSF54211">
    <property type="entry name" value="Ribosomal protein S5 domain 2-like"/>
    <property type="match status" value="1"/>
</dbReference>
<dbReference type="GO" id="GO:0006696">
    <property type="term" value="P:ergosterol biosynthetic process"/>
    <property type="evidence" value="ECO:0007669"/>
    <property type="project" value="TreeGrafter"/>
</dbReference>
<keyword evidence="8" id="KW-0067">ATP-binding</keyword>
<evidence type="ECO:0000256" key="8">
    <source>
        <dbReference type="ARBA" id="ARBA00022840"/>
    </source>
</evidence>
<dbReference type="InterPro" id="IPR035102">
    <property type="entry name" value="Phosphomevalonate_kinase"/>
</dbReference>
<dbReference type="GeneID" id="85228001"/>
<evidence type="ECO:0000256" key="5">
    <source>
        <dbReference type="ARBA" id="ARBA00022679"/>
    </source>
</evidence>
<gene>
    <name evidence="13" type="primary">ERG8</name>
    <name evidence="13" type="ORF">MJAP1_004350</name>
</gene>
<dbReference type="GO" id="GO:0005777">
    <property type="term" value="C:peroxisome"/>
    <property type="evidence" value="ECO:0007669"/>
    <property type="project" value="TreeGrafter"/>
</dbReference>
<comment type="catalytic activity">
    <reaction evidence="12">
        <text>(R)-5-phosphomevalonate + ATP = (R)-5-diphosphomevalonate + ADP</text>
        <dbReference type="Rhea" id="RHEA:16341"/>
        <dbReference type="ChEBI" id="CHEBI:30616"/>
        <dbReference type="ChEBI" id="CHEBI:57557"/>
        <dbReference type="ChEBI" id="CHEBI:58146"/>
        <dbReference type="ChEBI" id="CHEBI:456216"/>
        <dbReference type="EC" id="2.7.4.2"/>
    </reaction>
    <physiologicalReaction direction="left-to-right" evidence="12">
        <dbReference type="Rhea" id="RHEA:16342"/>
    </physiologicalReaction>
</comment>
<evidence type="ECO:0000256" key="6">
    <source>
        <dbReference type="ARBA" id="ARBA00022741"/>
    </source>
</evidence>
<evidence type="ECO:0000256" key="3">
    <source>
        <dbReference type="ARBA" id="ARBA00012958"/>
    </source>
</evidence>
<keyword evidence="6" id="KW-0547">Nucleotide-binding</keyword>
<reference evidence="13" key="1">
    <citation type="submission" date="2023-03" db="EMBL/GenBank/DDBJ databases">
        <title>Mating type loci evolution in Malassezia.</title>
        <authorList>
            <person name="Coelho M.A."/>
        </authorList>
    </citation>
    <scope>NUCLEOTIDE SEQUENCE</scope>
    <source>
        <strain evidence="13">CBS 9431</strain>
    </source>
</reference>
<dbReference type="PIRSF" id="PIRSF017288">
    <property type="entry name" value="PMK_GHMP_euk"/>
    <property type="match status" value="1"/>
</dbReference>
<dbReference type="GO" id="GO:0005524">
    <property type="term" value="F:ATP binding"/>
    <property type="evidence" value="ECO:0007669"/>
    <property type="project" value="UniProtKB-KW"/>
</dbReference>
<evidence type="ECO:0000256" key="4">
    <source>
        <dbReference type="ARBA" id="ARBA00022516"/>
    </source>
</evidence>
<evidence type="ECO:0000256" key="2">
    <source>
        <dbReference type="ARBA" id="ARBA00006495"/>
    </source>
</evidence>
<dbReference type="InterPro" id="IPR020568">
    <property type="entry name" value="Ribosomal_Su5_D2-typ_SF"/>
</dbReference>
<keyword evidence="10" id="KW-0443">Lipid metabolism</keyword>
<comment type="similarity">
    <text evidence="2">Belongs to the GHMP kinase family. Mevalonate kinase subfamily.</text>
</comment>
<dbReference type="GO" id="GO:0010142">
    <property type="term" value="P:farnesyl diphosphate biosynthetic process, mevalonate pathway"/>
    <property type="evidence" value="ECO:0007669"/>
    <property type="project" value="TreeGrafter"/>
</dbReference>
<dbReference type="Gene3D" id="3.30.230.10">
    <property type="match status" value="1"/>
</dbReference>
<evidence type="ECO:0000256" key="1">
    <source>
        <dbReference type="ARBA" id="ARBA00005017"/>
    </source>
</evidence>
<evidence type="ECO:0000256" key="9">
    <source>
        <dbReference type="ARBA" id="ARBA00022955"/>
    </source>
</evidence>
<comment type="pathway">
    <text evidence="1">Isoprenoid biosynthesis; isopentenyl diphosphate biosynthesis via mevalonate pathway; isopentenyl diphosphate from (R)-mevalonate: step 2/3.</text>
</comment>
<dbReference type="Proteomes" id="UP001217754">
    <property type="component" value="Chromosome 9"/>
</dbReference>
<evidence type="ECO:0000256" key="7">
    <source>
        <dbReference type="ARBA" id="ARBA00022777"/>
    </source>
</evidence>
<dbReference type="InterPro" id="IPR016005">
    <property type="entry name" value="Erg8"/>
</dbReference>
<evidence type="ECO:0000313" key="14">
    <source>
        <dbReference type="Proteomes" id="UP001217754"/>
    </source>
</evidence>
<dbReference type="GO" id="GO:0019287">
    <property type="term" value="P:isopentenyl diphosphate biosynthetic process, mevalonate pathway"/>
    <property type="evidence" value="ECO:0007669"/>
    <property type="project" value="TreeGrafter"/>
</dbReference>
<evidence type="ECO:0000313" key="13">
    <source>
        <dbReference type="EMBL" id="WFD41353.1"/>
    </source>
</evidence>
<keyword evidence="9" id="KW-0752">Steroid biosynthesis</keyword>
<keyword evidence="5 13" id="KW-0808">Transferase</keyword>
<dbReference type="PANTHER" id="PTHR31814">
    <property type="match status" value="1"/>
</dbReference>
<dbReference type="RefSeq" id="XP_060124250.1">
    <property type="nucleotide sequence ID" value="XM_060268267.1"/>
</dbReference>
<keyword evidence="14" id="KW-1185">Reference proteome</keyword>
<dbReference type="EC" id="2.7.4.2" evidence="3"/>
<accession>A0AAF0JCA1</accession>
<evidence type="ECO:0000256" key="10">
    <source>
        <dbReference type="ARBA" id="ARBA00023098"/>
    </source>
</evidence>
<evidence type="ECO:0000256" key="11">
    <source>
        <dbReference type="ARBA" id="ARBA00023221"/>
    </source>
</evidence>
<dbReference type="EMBL" id="CP119966">
    <property type="protein sequence ID" value="WFD41353.1"/>
    <property type="molecule type" value="Genomic_DNA"/>
</dbReference>
<keyword evidence="4" id="KW-0444">Lipid biosynthesis</keyword>
<dbReference type="PANTHER" id="PTHR31814:SF2">
    <property type="entry name" value="PHOSPHOMEVALONATE KINASE"/>
    <property type="match status" value="1"/>
</dbReference>
<dbReference type="AlphaFoldDB" id="A0AAF0JCA1"/>
<sequence>MVTTVSAPGKALVAGGYLVLDPTYFGVVFATDARFYTSVASFPQRDTPRIRVRSPQFLEAEWVYDVVLPAMGSEDELTEGLQLVQVDENGKNPFVALTLLYALHLGIETLGDALRSQLGGGLDIVIAGDNDYYSHRVEGQAPQLAQLQALPPFAPQHCTLSNVHKTGLGSSAAMTTSLTAGVLLHLGITKGESEDEAMPLASLGLIHNTAQLAHCAAQGKVGSGFDVSSSVWGNQLYRRFDPSLIKDVMREESGFRIVRTPTETEKRPPIHLLPVLDPRNPLWQPAPQDANGVPTAVEGMMEIARSSTRENVARPAPLQLPPGIRMCLADVDAGSNTPTLVGQVSAFRKNKPEWAAQLYRVIAAANQSLADGLLGLHVACARDKHEYARVLTALAQRSSSEWDAYRKEHPSLTADMFIDVRNSMRSVRGGMRELGVRAGAPVEPMEMSRLLDTTIRDANGILGGGVPGAGGYDALFLLFLHPDSLSAPDERVYAPSDVCAIWSEWSELSVGPLLCGADHPGVAGTDAGPVLDDMDPAVASVLRDLQRTRAGLRVERRAVDGLEPLVASLGT</sequence>